<keyword evidence="3" id="KW-1185">Reference proteome</keyword>
<accession>A0A1Y0EQY7</accession>
<dbReference type="AlphaFoldDB" id="A0A1Y0EQY7"/>
<organism evidence="2 3">
    <name type="scientific">Comamonas serinivorans</name>
    <dbReference type="NCBI Taxonomy" id="1082851"/>
    <lineage>
        <taxon>Bacteria</taxon>
        <taxon>Pseudomonadati</taxon>
        <taxon>Pseudomonadota</taxon>
        <taxon>Betaproteobacteria</taxon>
        <taxon>Burkholderiales</taxon>
        <taxon>Comamonadaceae</taxon>
        <taxon>Comamonas</taxon>
    </lineage>
</organism>
<dbReference type="RefSeq" id="WP_087282400.1">
    <property type="nucleotide sequence ID" value="NZ_CP021455.1"/>
</dbReference>
<reference evidence="2 3" key="1">
    <citation type="submission" date="2017-05" db="EMBL/GenBank/DDBJ databases">
        <authorList>
            <person name="Song R."/>
            <person name="Chenine A.L."/>
            <person name="Ruprecht R.M."/>
        </authorList>
    </citation>
    <scope>NUCLEOTIDE SEQUENCE [LARGE SCALE GENOMIC DNA]</scope>
    <source>
        <strain evidence="2 3">DSM 26136</strain>
    </source>
</reference>
<dbReference type="OrthoDB" id="3723182at2"/>
<protein>
    <recommendedName>
        <fullName evidence="1">Nitroreductase domain-containing protein</fullName>
    </recommendedName>
</protein>
<name>A0A1Y0EQY7_9BURK</name>
<dbReference type="KEGG" id="cser:CCO03_15150"/>
<sequence>MTDSLAHDAPLFALYWTNNTLNPARAGPLAERIGYDAATPYRPPHPVHARAADPLPVPRSGLLASYARRRSVRRLGGQPLTPGDLSRLLVPLAARQSAWGHGDDGYDDAGRYLASGGAKYPIQAYGVLLNWVDAHGQRLAPQRVWYDPACHGLTPLGAAPDWPQLASWLGLDAALGADANAAGDWATPPACIWLLAGQSAFSCRKYGERGGRFMLLEAGSQMGALALQAAEAGLVGTALGSFHDQALLDLFELGPDHQALVVYACGHPAS</sequence>
<dbReference type="Pfam" id="PF00881">
    <property type="entry name" value="Nitroreductase"/>
    <property type="match status" value="1"/>
</dbReference>
<dbReference type="GO" id="GO:0016491">
    <property type="term" value="F:oxidoreductase activity"/>
    <property type="evidence" value="ECO:0007669"/>
    <property type="project" value="InterPro"/>
</dbReference>
<evidence type="ECO:0000259" key="1">
    <source>
        <dbReference type="Pfam" id="PF00881"/>
    </source>
</evidence>
<dbReference type="InterPro" id="IPR000415">
    <property type="entry name" value="Nitroreductase-like"/>
</dbReference>
<feature type="domain" description="Nitroreductase" evidence="1">
    <location>
        <begin position="67"/>
        <end position="267"/>
    </location>
</feature>
<proteinExistence type="predicted"/>
<dbReference type="InterPro" id="IPR029479">
    <property type="entry name" value="Nitroreductase"/>
</dbReference>
<dbReference type="Gene3D" id="3.40.109.10">
    <property type="entry name" value="NADH Oxidase"/>
    <property type="match status" value="1"/>
</dbReference>
<evidence type="ECO:0000313" key="2">
    <source>
        <dbReference type="EMBL" id="ARU05840.1"/>
    </source>
</evidence>
<dbReference type="Proteomes" id="UP000196138">
    <property type="component" value="Chromosome"/>
</dbReference>
<dbReference type="EMBL" id="CP021455">
    <property type="protein sequence ID" value="ARU05840.1"/>
    <property type="molecule type" value="Genomic_DNA"/>
</dbReference>
<gene>
    <name evidence="2" type="ORF">CCO03_15150</name>
</gene>
<dbReference type="SUPFAM" id="SSF55469">
    <property type="entry name" value="FMN-dependent nitroreductase-like"/>
    <property type="match status" value="1"/>
</dbReference>
<evidence type="ECO:0000313" key="3">
    <source>
        <dbReference type="Proteomes" id="UP000196138"/>
    </source>
</evidence>